<dbReference type="Gene3D" id="2.60.120.260">
    <property type="entry name" value="Galactose-binding domain-like"/>
    <property type="match status" value="1"/>
</dbReference>
<proteinExistence type="predicted"/>
<dbReference type="SUPFAM" id="SSF49785">
    <property type="entry name" value="Galactose-binding domain-like"/>
    <property type="match status" value="1"/>
</dbReference>
<protein>
    <recommendedName>
        <fullName evidence="3">F5/8 type C domain-containing protein</fullName>
    </recommendedName>
</protein>
<dbReference type="InterPro" id="IPR008979">
    <property type="entry name" value="Galactose-bd-like_sf"/>
</dbReference>
<comment type="caution">
    <text evidence="1">The sequence shown here is derived from an EMBL/GenBank/DDBJ whole genome shotgun (WGS) entry which is preliminary data.</text>
</comment>
<keyword evidence="2" id="KW-1185">Reference proteome</keyword>
<name>A0ABQ8EU61_9FUNG</name>
<reference evidence="1 2" key="1">
    <citation type="submission" date="2021-02" db="EMBL/GenBank/DDBJ databases">
        <title>Variation within the Batrachochytrium salamandrivorans European outbreak.</title>
        <authorList>
            <person name="Kelly M."/>
            <person name="Pasmans F."/>
            <person name="Shea T.P."/>
            <person name="Munoz J.F."/>
            <person name="Carranza S."/>
            <person name="Cuomo C.A."/>
            <person name="Martel A."/>
        </authorList>
    </citation>
    <scope>NUCLEOTIDE SEQUENCE [LARGE SCALE GENOMIC DNA]</scope>
    <source>
        <strain evidence="1 2">AMFP18/2</strain>
    </source>
</reference>
<organism evidence="1 2">
    <name type="scientific">Batrachochytrium salamandrivorans</name>
    <dbReference type="NCBI Taxonomy" id="1357716"/>
    <lineage>
        <taxon>Eukaryota</taxon>
        <taxon>Fungi</taxon>
        <taxon>Fungi incertae sedis</taxon>
        <taxon>Chytridiomycota</taxon>
        <taxon>Chytridiomycota incertae sedis</taxon>
        <taxon>Chytridiomycetes</taxon>
        <taxon>Rhizophydiales</taxon>
        <taxon>Rhizophydiales incertae sedis</taxon>
        <taxon>Batrachochytrium</taxon>
    </lineage>
</organism>
<evidence type="ECO:0008006" key="3">
    <source>
        <dbReference type="Google" id="ProtNLM"/>
    </source>
</evidence>
<evidence type="ECO:0000313" key="1">
    <source>
        <dbReference type="EMBL" id="KAH6585482.1"/>
    </source>
</evidence>
<sequence length="164" mass="18424">MLLQIDPSQLRVSSVLNRDARNYGKKNLVDNNLETCWNSDQGSPQWIQVESSDENSLIRPTSIKLMFQGGFSGKECELLGEIPQTAGSGGVVQTTEWVSIMRFYPEDINTLQEFFVGISTANNCDLTNPVGYRRLRVVFLNSTDFYGRLTVYQFDIVQAADPSV</sequence>
<evidence type="ECO:0000313" key="2">
    <source>
        <dbReference type="Proteomes" id="UP001648503"/>
    </source>
</evidence>
<accession>A0ABQ8EU61</accession>
<dbReference type="EMBL" id="JAFCIX010000580">
    <property type="protein sequence ID" value="KAH6585482.1"/>
    <property type="molecule type" value="Genomic_DNA"/>
</dbReference>
<gene>
    <name evidence="1" type="ORF">BASA50_001091</name>
</gene>
<dbReference type="Proteomes" id="UP001648503">
    <property type="component" value="Unassembled WGS sequence"/>
</dbReference>